<evidence type="ECO:0000313" key="1">
    <source>
        <dbReference type="EMBL" id="OTF69227.1"/>
    </source>
</evidence>
<dbReference type="Proteomes" id="UP000194236">
    <property type="component" value="Unassembled WGS sequence"/>
</dbReference>
<gene>
    <name evidence="1" type="ORF">BLA29_002827</name>
</gene>
<reference evidence="1 2" key="1">
    <citation type="submission" date="2017-03" db="EMBL/GenBank/DDBJ databases">
        <title>Genome Survey of Euroglyphus maynei.</title>
        <authorList>
            <person name="Arlian L.G."/>
            <person name="Morgan M.S."/>
            <person name="Rider S.D."/>
        </authorList>
    </citation>
    <scope>NUCLEOTIDE SEQUENCE [LARGE SCALE GENOMIC DNA]</scope>
    <source>
        <strain evidence="1">Arlian Lab</strain>
        <tissue evidence="1">Whole body</tissue>
    </source>
</reference>
<dbReference type="OrthoDB" id="6514894at2759"/>
<evidence type="ECO:0000313" key="2">
    <source>
        <dbReference type="Proteomes" id="UP000194236"/>
    </source>
</evidence>
<protein>
    <submittedName>
        <fullName evidence="1">Uncharacterized protein</fullName>
    </submittedName>
</protein>
<accession>A0A1Y3AMH8</accession>
<proteinExistence type="predicted"/>
<dbReference type="AlphaFoldDB" id="A0A1Y3AMH8"/>
<comment type="caution">
    <text evidence="1">The sequence shown here is derived from an EMBL/GenBank/DDBJ whole genome shotgun (WGS) entry which is preliminary data.</text>
</comment>
<name>A0A1Y3AMH8_EURMA</name>
<dbReference type="EMBL" id="MUJZ01071574">
    <property type="protein sequence ID" value="OTF69227.1"/>
    <property type="molecule type" value="Genomic_DNA"/>
</dbReference>
<keyword evidence="2" id="KW-1185">Reference proteome</keyword>
<organism evidence="1 2">
    <name type="scientific">Euroglyphus maynei</name>
    <name type="common">Mayne's house dust mite</name>
    <dbReference type="NCBI Taxonomy" id="6958"/>
    <lineage>
        <taxon>Eukaryota</taxon>
        <taxon>Metazoa</taxon>
        <taxon>Ecdysozoa</taxon>
        <taxon>Arthropoda</taxon>
        <taxon>Chelicerata</taxon>
        <taxon>Arachnida</taxon>
        <taxon>Acari</taxon>
        <taxon>Acariformes</taxon>
        <taxon>Sarcoptiformes</taxon>
        <taxon>Astigmata</taxon>
        <taxon>Psoroptidia</taxon>
        <taxon>Analgoidea</taxon>
        <taxon>Pyroglyphidae</taxon>
        <taxon>Pyroglyphinae</taxon>
        <taxon>Euroglyphus</taxon>
    </lineage>
</organism>
<sequence length="64" mass="7763">MNPSGSEFTLRVAICDLVERLKRMQHKCTYLEECRNQLVKEVIRLRLQNEWLSRQIEFSTIMFM</sequence>